<name>A0A8B8E7Y5_CRAVI</name>
<keyword evidence="1" id="KW-0863">Zinc-finger</keyword>
<dbReference type="GeneID" id="111132714"/>
<dbReference type="AlphaFoldDB" id="A0A8B8E7Y5"/>
<dbReference type="Gene3D" id="3.30.160.60">
    <property type="entry name" value="Classic Zinc Finger"/>
    <property type="match status" value="1"/>
</dbReference>
<evidence type="ECO:0000259" key="2">
    <source>
        <dbReference type="PROSITE" id="PS50119"/>
    </source>
</evidence>
<dbReference type="PROSITE" id="PS50119">
    <property type="entry name" value="ZF_BBOX"/>
    <property type="match status" value="1"/>
</dbReference>
<dbReference type="GO" id="GO:0008270">
    <property type="term" value="F:zinc ion binding"/>
    <property type="evidence" value="ECO:0007669"/>
    <property type="project" value="UniProtKB-KW"/>
</dbReference>
<reference evidence="4" key="1">
    <citation type="submission" date="2025-08" db="UniProtKB">
        <authorList>
            <consortium name="RefSeq"/>
        </authorList>
    </citation>
    <scope>IDENTIFICATION</scope>
    <source>
        <tissue evidence="4">Whole sample</tissue>
    </source>
</reference>
<dbReference type="OrthoDB" id="6054682at2759"/>
<keyword evidence="1" id="KW-0862">Zinc</keyword>
<dbReference type="KEGG" id="cvn:111132714"/>
<dbReference type="SUPFAM" id="SSF57845">
    <property type="entry name" value="B-box zinc-binding domain"/>
    <property type="match status" value="1"/>
</dbReference>
<evidence type="ECO:0000313" key="4">
    <source>
        <dbReference type="RefSeq" id="XP_022336245.1"/>
    </source>
</evidence>
<dbReference type="CDD" id="cd19756">
    <property type="entry name" value="Bbox2"/>
    <property type="match status" value="1"/>
</dbReference>
<dbReference type="Pfam" id="PF00643">
    <property type="entry name" value="zf-B_box"/>
    <property type="match status" value="1"/>
</dbReference>
<dbReference type="InterPro" id="IPR000315">
    <property type="entry name" value="Znf_B-box"/>
</dbReference>
<organism evidence="3 4">
    <name type="scientific">Crassostrea virginica</name>
    <name type="common">Eastern oyster</name>
    <dbReference type="NCBI Taxonomy" id="6565"/>
    <lineage>
        <taxon>Eukaryota</taxon>
        <taxon>Metazoa</taxon>
        <taxon>Spiralia</taxon>
        <taxon>Lophotrochozoa</taxon>
        <taxon>Mollusca</taxon>
        <taxon>Bivalvia</taxon>
        <taxon>Autobranchia</taxon>
        <taxon>Pteriomorphia</taxon>
        <taxon>Ostreida</taxon>
        <taxon>Ostreoidea</taxon>
        <taxon>Ostreidae</taxon>
        <taxon>Crassostrea</taxon>
    </lineage>
</organism>
<evidence type="ECO:0000313" key="3">
    <source>
        <dbReference type="Proteomes" id="UP000694844"/>
    </source>
</evidence>
<dbReference type="InterPro" id="IPR047153">
    <property type="entry name" value="TRIM45/56/19-like"/>
</dbReference>
<protein>
    <submittedName>
        <fullName evidence="4">RING finger domain and kelch repeat-containing protein DDB_G0271372-like</fullName>
    </submittedName>
</protein>
<gene>
    <name evidence="4" type="primary">LOC111132714</name>
</gene>
<dbReference type="Proteomes" id="UP000694844">
    <property type="component" value="Chromosome 5"/>
</dbReference>
<proteinExistence type="predicted"/>
<keyword evidence="1" id="KW-0479">Metal-binding</keyword>
<dbReference type="RefSeq" id="XP_022336245.1">
    <property type="nucleotide sequence ID" value="XM_022480537.1"/>
</dbReference>
<accession>A0A8B8E7Y5</accession>
<feature type="domain" description="B box-type" evidence="2">
    <location>
        <begin position="15"/>
        <end position="56"/>
    </location>
</feature>
<evidence type="ECO:0000256" key="1">
    <source>
        <dbReference type="PROSITE-ProRule" id="PRU00024"/>
    </source>
</evidence>
<dbReference type="PANTHER" id="PTHR25462">
    <property type="entry name" value="BONUS, ISOFORM C-RELATED"/>
    <property type="match status" value="1"/>
</dbReference>
<keyword evidence="3" id="KW-1185">Reference proteome</keyword>
<sequence>MAEAKEEYPLDTPQEHVSMCEKHDLMPIEILCEDCDKFICSKCVKEDHKDHNWNTIITASTLTARGLMNSMKKIEEEDIKIIDEGIKRPSQRIESNNEKYEIENAKIQRHYDAMVKMINKSKEKHEETMRRNLYAKNTEVREMKSKKLTKLKASVDHILGLRPFQGTYESGNNDEKVLMSMMGRTPPATSSAEAINQSVLQHIALYSLRMGGPQ</sequence>
<dbReference type="SMART" id="SM00336">
    <property type="entry name" value="BBOX"/>
    <property type="match status" value="1"/>
</dbReference>
<dbReference type="PANTHER" id="PTHR25462:SF296">
    <property type="entry name" value="MEIOTIC P26, ISOFORM F"/>
    <property type="match status" value="1"/>
</dbReference>